<feature type="region of interest" description="Disordered" evidence="2">
    <location>
        <begin position="486"/>
        <end position="652"/>
    </location>
</feature>
<evidence type="ECO:0000313" key="3">
    <source>
        <dbReference type="EMBL" id="KAK7603828.1"/>
    </source>
</evidence>
<accession>A0AAN9Y8A8</accession>
<dbReference type="InterPro" id="IPR000618">
    <property type="entry name" value="Insect_cuticle"/>
</dbReference>
<dbReference type="InterPro" id="IPR050468">
    <property type="entry name" value="Cuticle_Struct_Prot"/>
</dbReference>
<proteinExistence type="predicted"/>
<evidence type="ECO:0000256" key="1">
    <source>
        <dbReference type="PROSITE-ProRule" id="PRU00497"/>
    </source>
</evidence>
<dbReference type="Pfam" id="PF00379">
    <property type="entry name" value="Chitin_bind_4"/>
    <property type="match status" value="3"/>
</dbReference>
<keyword evidence="4" id="KW-1185">Reference proteome</keyword>
<dbReference type="Proteomes" id="UP001367676">
    <property type="component" value="Unassembled WGS sequence"/>
</dbReference>
<name>A0AAN9Y8A8_9HEMI</name>
<sequence length="698" mass="76751">MLYLLFTNIMTPKALEVIGIENQESSFNAPPQRTKRQTKEQLQSFSNEERRVAGVDEAGFPQIEGLVRLYSEGVQDRNYYYATFTAVQQCIGIAEAVKQQQPNKRFDGGQICDLAYEMFDCVSDKIDTHQLFAFSLVILSQVVAQQPKDSLLPPDGPSEDYIDRGQDGSYRFGYKNLDLGAHYHTAVASRDNTVAGRYGYRDPTSRRITQTTYTAGNRGFRARGPDIARQMDLSQNKIPYQPPVPPNSPNYQPSYDGYHDPNEDPSYKFGQKTPTYSKSETADSKGTVNGAFSYIDDVGKRHDVQYQAGSRTGFVVKTPFPDSDPFGGLFYRGPNKPGTPPRGHSAILQNNDGSYQFTASGPDQKRVEVSDAGGRVRGSYTYVDNKGVQRSVHYVAGPNIGYKVIRKGTGPIYSSVYPYTSPEFLQPPSDIPQVSLIPPLLPSTTIEPSLLPIDLFEPSNVDFPKSTYTKPDLDFPSLGSSKPLSTTTFSTPVTLPPKSYYEPSLTPPKPSLNSFDGGSLFDSSLGDANLGSTTQRQPDYSFDDIFGSSKPNYEDTGSNDYGNRGSYGGQGSRGSQGSYKGQGSNSGQESNRGSYGGHGSFQTAAGRKPSSGVRKPSNAYLYPKPDRGFQEEPSQDYPTGNDDNGYSGTSKNFLGLPPGVSVRAHVQSLDILPYGSRIPPPDETLQRQLFEEQRLRDR</sequence>
<dbReference type="EMBL" id="JBBCAQ010000006">
    <property type="protein sequence ID" value="KAK7603828.1"/>
    <property type="molecule type" value="Genomic_DNA"/>
</dbReference>
<feature type="compositionally biased region" description="Basic and acidic residues" evidence="2">
    <location>
        <begin position="689"/>
        <end position="698"/>
    </location>
</feature>
<reference evidence="3 4" key="1">
    <citation type="submission" date="2024-03" db="EMBL/GenBank/DDBJ databases">
        <title>Adaptation during the transition from Ophiocordyceps entomopathogen to insect associate is accompanied by gene loss and intensified selection.</title>
        <authorList>
            <person name="Ward C.M."/>
            <person name="Onetto C.A."/>
            <person name="Borneman A.R."/>
        </authorList>
    </citation>
    <scope>NUCLEOTIDE SEQUENCE [LARGE SCALE GENOMIC DNA]</scope>
    <source>
        <strain evidence="3">AWRI1</strain>
        <tissue evidence="3">Single Adult Female</tissue>
    </source>
</reference>
<dbReference type="GO" id="GO:0062129">
    <property type="term" value="C:chitin-based extracellular matrix"/>
    <property type="evidence" value="ECO:0007669"/>
    <property type="project" value="TreeGrafter"/>
</dbReference>
<feature type="compositionally biased region" description="Low complexity" evidence="2">
    <location>
        <begin position="575"/>
        <end position="588"/>
    </location>
</feature>
<gene>
    <name evidence="3" type="ORF">V9T40_003827</name>
</gene>
<feature type="region of interest" description="Disordered" evidence="2">
    <location>
        <begin position="673"/>
        <end position="698"/>
    </location>
</feature>
<feature type="compositionally biased region" description="Polar residues" evidence="2">
    <location>
        <begin position="636"/>
        <end position="652"/>
    </location>
</feature>
<dbReference type="PROSITE" id="PS51155">
    <property type="entry name" value="CHIT_BIND_RR_2"/>
    <property type="match status" value="3"/>
</dbReference>
<comment type="caution">
    <text evidence="3">The sequence shown here is derived from an EMBL/GenBank/DDBJ whole genome shotgun (WGS) entry which is preliminary data.</text>
</comment>
<evidence type="ECO:0000256" key="2">
    <source>
        <dbReference type="SAM" id="MobiDB-lite"/>
    </source>
</evidence>
<evidence type="ECO:0000313" key="4">
    <source>
        <dbReference type="Proteomes" id="UP001367676"/>
    </source>
</evidence>
<feature type="compositionally biased region" description="Gly residues" evidence="2">
    <location>
        <begin position="565"/>
        <end position="574"/>
    </location>
</feature>
<protein>
    <submittedName>
        <fullName evidence="3">Uncharacterized protein</fullName>
    </submittedName>
</protein>
<dbReference type="GO" id="GO:0008010">
    <property type="term" value="F:structural constituent of chitin-based larval cuticle"/>
    <property type="evidence" value="ECO:0007669"/>
    <property type="project" value="TreeGrafter"/>
</dbReference>
<feature type="compositionally biased region" description="Polar residues" evidence="2">
    <location>
        <begin position="549"/>
        <end position="561"/>
    </location>
</feature>
<dbReference type="PANTHER" id="PTHR10380:SF235">
    <property type="entry name" value="CUTICULAR PROTEIN 73D, ISOFORM B"/>
    <property type="match status" value="1"/>
</dbReference>
<dbReference type="PANTHER" id="PTHR10380">
    <property type="entry name" value="CUTICLE PROTEIN"/>
    <property type="match status" value="1"/>
</dbReference>
<organism evidence="3 4">
    <name type="scientific">Parthenolecanium corni</name>
    <dbReference type="NCBI Taxonomy" id="536013"/>
    <lineage>
        <taxon>Eukaryota</taxon>
        <taxon>Metazoa</taxon>
        <taxon>Ecdysozoa</taxon>
        <taxon>Arthropoda</taxon>
        <taxon>Hexapoda</taxon>
        <taxon>Insecta</taxon>
        <taxon>Pterygota</taxon>
        <taxon>Neoptera</taxon>
        <taxon>Paraneoptera</taxon>
        <taxon>Hemiptera</taxon>
        <taxon>Sternorrhyncha</taxon>
        <taxon>Coccoidea</taxon>
        <taxon>Coccidae</taxon>
        <taxon>Parthenolecanium</taxon>
    </lineage>
</organism>
<dbReference type="AlphaFoldDB" id="A0AAN9Y8A8"/>
<keyword evidence="1" id="KW-0193">Cuticle</keyword>